<keyword evidence="2" id="KW-1185">Reference proteome</keyword>
<dbReference type="Proteomes" id="UP001057402">
    <property type="component" value="Chromosome 2"/>
</dbReference>
<gene>
    <name evidence="1" type="ORF">MLD38_002928</name>
</gene>
<sequence>MKSGGSLDIEEGTGAMGREVKSTSTPTGPPHPCQSLRKQHAVTGSLWTKVSMQQKVLLLLCVASAILDPLFVYIPTINGESFCLELDQKLGITAIVLRSLVDVLYFVLWYFYWRARRGPDTTASKADTEEIPSLQTSSVEQTHKSPGKTNLFSPKKAFEMLSILTLPQVKLWTANWFGISDAGFGTLECLELPNAYSLHCTSEVIRKTMWSLQTVLRK</sequence>
<protein>
    <submittedName>
        <fullName evidence="1">Uncharacterized protein</fullName>
    </submittedName>
</protein>
<name>A0ACB9S0F4_9MYRT</name>
<accession>A0ACB9S0F4</accession>
<dbReference type="EMBL" id="CM042881">
    <property type="protein sequence ID" value="KAI4384825.1"/>
    <property type="molecule type" value="Genomic_DNA"/>
</dbReference>
<evidence type="ECO:0000313" key="1">
    <source>
        <dbReference type="EMBL" id="KAI4384825.1"/>
    </source>
</evidence>
<proteinExistence type="predicted"/>
<reference evidence="2" key="1">
    <citation type="journal article" date="2023" name="Front. Plant Sci.">
        <title>Chromosomal-level genome assembly of Melastoma candidum provides insights into trichome evolution.</title>
        <authorList>
            <person name="Zhong Y."/>
            <person name="Wu W."/>
            <person name="Sun C."/>
            <person name="Zou P."/>
            <person name="Liu Y."/>
            <person name="Dai S."/>
            <person name="Zhou R."/>
        </authorList>
    </citation>
    <scope>NUCLEOTIDE SEQUENCE [LARGE SCALE GENOMIC DNA]</scope>
</reference>
<evidence type="ECO:0000313" key="2">
    <source>
        <dbReference type="Proteomes" id="UP001057402"/>
    </source>
</evidence>
<comment type="caution">
    <text evidence="1">The sequence shown here is derived from an EMBL/GenBank/DDBJ whole genome shotgun (WGS) entry which is preliminary data.</text>
</comment>
<organism evidence="1 2">
    <name type="scientific">Melastoma candidum</name>
    <dbReference type="NCBI Taxonomy" id="119954"/>
    <lineage>
        <taxon>Eukaryota</taxon>
        <taxon>Viridiplantae</taxon>
        <taxon>Streptophyta</taxon>
        <taxon>Embryophyta</taxon>
        <taxon>Tracheophyta</taxon>
        <taxon>Spermatophyta</taxon>
        <taxon>Magnoliopsida</taxon>
        <taxon>eudicotyledons</taxon>
        <taxon>Gunneridae</taxon>
        <taxon>Pentapetalae</taxon>
        <taxon>rosids</taxon>
        <taxon>malvids</taxon>
        <taxon>Myrtales</taxon>
        <taxon>Melastomataceae</taxon>
        <taxon>Melastomatoideae</taxon>
        <taxon>Melastomateae</taxon>
        <taxon>Melastoma</taxon>
    </lineage>
</organism>